<name>A0A397IPC6_9GLOM</name>
<proteinExistence type="predicted"/>
<dbReference type="AlphaFoldDB" id="A0A397IPC6"/>
<accession>A0A397IPC6</accession>
<evidence type="ECO:0000313" key="2">
    <source>
        <dbReference type="Proteomes" id="UP000266861"/>
    </source>
</evidence>
<keyword evidence="2" id="KW-1185">Reference proteome</keyword>
<organism evidence="1 2">
    <name type="scientific">Diversispora epigaea</name>
    <dbReference type="NCBI Taxonomy" id="1348612"/>
    <lineage>
        <taxon>Eukaryota</taxon>
        <taxon>Fungi</taxon>
        <taxon>Fungi incertae sedis</taxon>
        <taxon>Mucoromycota</taxon>
        <taxon>Glomeromycotina</taxon>
        <taxon>Glomeromycetes</taxon>
        <taxon>Diversisporales</taxon>
        <taxon>Diversisporaceae</taxon>
        <taxon>Diversispora</taxon>
    </lineage>
</organism>
<sequence>MFLTTAQASSTLGVSSCTFRRWHHKGKITAFRSPGDVSSIVRSYTITTTSTPKVTSTHESQWYQPQEARLVHHTGTSKSLNGHRSCGCHRDRLYRFAYDFIEYILKLNGAKLVVLSQDGFRNNKTELQRKKQQQQTQEVIEINSPFKTSKEGRSLKIRILWFSMVFANFNYDYLSTLKLKISYIHEWYFMKDCPYEVLDHVITEAIQARDEVIRQNNELLNNNYYSRHHLHFQKRR</sequence>
<dbReference type="Proteomes" id="UP000266861">
    <property type="component" value="Unassembled WGS sequence"/>
</dbReference>
<comment type="caution">
    <text evidence="1">The sequence shown here is derived from an EMBL/GenBank/DDBJ whole genome shotgun (WGS) entry which is preliminary data.</text>
</comment>
<evidence type="ECO:0000313" key="1">
    <source>
        <dbReference type="EMBL" id="RHZ76817.1"/>
    </source>
</evidence>
<gene>
    <name evidence="1" type="ORF">Glove_189g19</name>
</gene>
<protein>
    <submittedName>
        <fullName evidence="1">Uncharacterized protein</fullName>
    </submittedName>
</protein>
<dbReference type="EMBL" id="PQFF01000179">
    <property type="protein sequence ID" value="RHZ76817.1"/>
    <property type="molecule type" value="Genomic_DNA"/>
</dbReference>
<reference evidence="1 2" key="1">
    <citation type="submission" date="2018-08" db="EMBL/GenBank/DDBJ databases">
        <title>Genome and evolution of the arbuscular mycorrhizal fungus Diversispora epigaea (formerly Glomus versiforme) and its bacterial endosymbionts.</title>
        <authorList>
            <person name="Sun X."/>
            <person name="Fei Z."/>
            <person name="Harrison M."/>
        </authorList>
    </citation>
    <scope>NUCLEOTIDE SEQUENCE [LARGE SCALE GENOMIC DNA]</scope>
    <source>
        <strain evidence="1 2">IT104</strain>
    </source>
</reference>